<evidence type="ECO:0000256" key="4">
    <source>
        <dbReference type="ARBA" id="ARBA00022679"/>
    </source>
</evidence>
<keyword evidence="3" id="KW-0328">Glycosyltransferase</keyword>
<feature type="transmembrane region" description="Helical" evidence="8">
    <location>
        <begin position="24"/>
        <end position="44"/>
    </location>
</feature>
<feature type="transmembrane region" description="Helical" evidence="8">
    <location>
        <begin position="117"/>
        <end position="147"/>
    </location>
</feature>
<dbReference type="RefSeq" id="WP_344134584.1">
    <property type="nucleotide sequence ID" value="NZ_BAAALT010000141.1"/>
</dbReference>
<reference evidence="9 10" key="1">
    <citation type="journal article" date="2019" name="Int. J. Syst. Evol. Microbiol.">
        <title>The Global Catalogue of Microorganisms (GCM) 10K type strain sequencing project: providing services to taxonomists for standard genome sequencing and annotation.</title>
        <authorList>
            <consortium name="The Broad Institute Genomics Platform"/>
            <consortium name="The Broad Institute Genome Sequencing Center for Infectious Disease"/>
            <person name="Wu L."/>
            <person name="Ma J."/>
        </authorList>
    </citation>
    <scope>NUCLEOTIDE SEQUENCE [LARGE SCALE GENOMIC DNA]</scope>
    <source>
        <strain evidence="9 10">JCM 13250</strain>
    </source>
</reference>
<feature type="transmembrane region" description="Helical" evidence="8">
    <location>
        <begin position="377"/>
        <end position="394"/>
    </location>
</feature>
<feature type="transmembrane region" description="Helical" evidence="8">
    <location>
        <begin position="167"/>
        <end position="184"/>
    </location>
</feature>
<dbReference type="InterPro" id="IPR050297">
    <property type="entry name" value="LipidA_mod_glycosyltrf_83"/>
</dbReference>
<keyword evidence="10" id="KW-1185">Reference proteome</keyword>
<keyword evidence="4" id="KW-0808">Transferase</keyword>
<feature type="transmembrane region" description="Helical" evidence="8">
    <location>
        <begin position="406"/>
        <end position="428"/>
    </location>
</feature>
<sequence>MTASGVATAATSEPVQDAAPRPRWSLLPLVALGALFAALIGFVATRAGDYGRTFDEPLQDSYGESVYQWYRTGGADLSFQNFPAEWYMQEHGVWWETLIAAFQHAFGSQSHWYTRSVLGGVIMVLGVAAVAACGAEIAGRWGALAAAVGMALYPRYSGAGFTNSKDVPLVALMAFAAWTVLRGMRRWNGRLGWRLFDWALVGVAVGLATSLRIAGVIWFPVLGAVWLGWWIRNGRAARADRTWVAALWRQAVAAFVVCAVAYVTMLATWPYLFLNPVHGLFDAYQVMSHYDWTGDVLYMGQGLDGATELPWHYLPVWLVIGSPLPTIVLCVLGLGFIVADLLRRRVDARLLVIAALPVITIATIVITRPTMLNGFRHTLYVAAFLVLLAAYAAVRTMRALHRHGRRAAFIAAAVVLVASQAEVVVSAVRLHPYQYMYFSPVVGGYLGAHEDFETDYWLACESPALEWLIAHHKEYSDNPQPSVDAVQAAVWGLPENNFTSSDTPDFVVKNWPNMPGPEYRVIHTEAIQGVTLCTVAVRNG</sequence>
<dbReference type="Proteomes" id="UP001500218">
    <property type="component" value="Unassembled WGS sequence"/>
</dbReference>
<evidence type="ECO:0000256" key="3">
    <source>
        <dbReference type="ARBA" id="ARBA00022676"/>
    </source>
</evidence>
<gene>
    <name evidence="9" type="ORF">GCM10009682_40980</name>
</gene>
<comment type="subcellular location">
    <subcellularLocation>
        <location evidence="1">Cell membrane</location>
        <topology evidence="1">Multi-pass membrane protein</topology>
    </subcellularLocation>
</comment>
<dbReference type="PANTHER" id="PTHR33908:SF11">
    <property type="entry name" value="MEMBRANE PROTEIN"/>
    <property type="match status" value="1"/>
</dbReference>
<protein>
    <submittedName>
        <fullName evidence="9">Glycosyltransferase family 39 protein</fullName>
    </submittedName>
</protein>
<evidence type="ECO:0000256" key="2">
    <source>
        <dbReference type="ARBA" id="ARBA00022475"/>
    </source>
</evidence>
<evidence type="ECO:0000313" key="9">
    <source>
        <dbReference type="EMBL" id="GAA1815923.1"/>
    </source>
</evidence>
<keyword evidence="6 8" id="KW-1133">Transmembrane helix</keyword>
<proteinExistence type="predicted"/>
<organism evidence="9 10">
    <name type="scientific">Luedemannella flava</name>
    <dbReference type="NCBI Taxonomy" id="349316"/>
    <lineage>
        <taxon>Bacteria</taxon>
        <taxon>Bacillati</taxon>
        <taxon>Actinomycetota</taxon>
        <taxon>Actinomycetes</taxon>
        <taxon>Micromonosporales</taxon>
        <taxon>Micromonosporaceae</taxon>
        <taxon>Luedemannella</taxon>
    </lineage>
</organism>
<comment type="caution">
    <text evidence="9">The sequence shown here is derived from an EMBL/GenBank/DDBJ whole genome shotgun (WGS) entry which is preliminary data.</text>
</comment>
<keyword evidence="7 8" id="KW-0472">Membrane</keyword>
<evidence type="ECO:0000256" key="7">
    <source>
        <dbReference type="ARBA" id="ARBA00023136"/>
    </source>
</evidence>
<evidence type="ECO:0000313" key="10">
    <source>
        <dbReference type="Proteomes" id="UP001500218"/>
    </source>
</evidence>
<dbReference type="EMBL" id="BAAALT010000141">
    <property type="protein sequence ID" value="GAA1815923.1"/>
    <property type="molecule type" value="Genomic_DNA"/>
</dbReference>
<evidence type="ECO:0000256" key="6">
    <source>
        <dbReference type="ARBA" id="ARBA00022989"/>
    </source>
</evidence>
<name>A0ABN2M9E0_9ACTN</name>
<keyword evidence="5 8" id="KW-0812">Transmembrane</keyword>
<feature type="transmembrane region" description="Helical" evidence="8">
    <location>
        <begin position="350"/>
        <end position="371"/>
    </location>
</feature>
<accession>A0ABN2M9E0</accession>
<evidence type="ECO:0000256" key="8">
    <source>
        <dbReference type="SAM" id="Phobius"/>
    </source>
</evidence>
<dbReference type="PANTHER" id="PTHR33908">
    <property type="entry name" value="MANNOSYLTRANSFERASE YKCB-RELATED"/>
    <property type="match status" value="1"/>
</dbReference>
<feature type="transmembrane region" description="Helical" evidence="8">
    <location>
        <begin position="213"/>
        <end position="231"/>
    </location>
</feature>
<evidence type="ECO:0000256" key="5">
    <source>
        <dbReference type="ARBA" id="ARBA00022692"/>
    </source>
</evidence>
<keyword evidence="2" id="KW-1003">Cell membrane</keyword>
<feature type="transmembrane region" description="Helical" evidence="8">
    <location>
        <begin position="316"/>
        <end position="338"/>
    </location>
</feature>
<evidence type="ECO:0000256" key="1">
    <source>
        <dbReference type="ARBA" id="ARBA00004651"/>
    </source>
</evidence>
<feature type="transmembrane region" description="Helical" evidence="8">
    <location>
        <begin position="252"/>
        <end position="272"/>
    </location>
</feature>
<feature type="transmembrane region" description="Helical" evidence="8">
    <location>
        <begin position="191"/>
        <end position="207"/>
    </location>
</feature>